<evidence type="ECO:0000313" key="3">
    <source>
        <dbReference type="Proteomes" id="UP001221366"/>
    </source>
</evidence>
<protein>
    <submittedName>
        <fullName evidence="2">SMI1/KNR4 family protein</fullName>
    </submittedName>
</protein>
<evidence type="ECO:0000259" key="1">
    <source>
        <dbReference type="SMART" id="SM00860"/>
    </source>
</evidence>
<dbReference type="InterPro" id="IPR018958">
    <property type="entry name" value="Knr4/Smi1-like_dom"/>
</dbReference>
<evidence type="ECO:0000313" key="2">
    <source>
        <dbReference type="EMBL" id="MDF0715022.1"/>
    </source>
</evidence>
<dbReference type="RefSeq" id="WP_275614290.1">
    <property type="nucleotide sequence ID" value="NZ_JARFVB010000001.1"/>
</dbReference>
<sequence>MTNYIPQIHRIKKKLQQAKEFDELYKVFGAGNHRYEINPPLAISDIDAFEKNYGVQLPDCYKSFLLHIGNGGRSYLCSGAGPFFGIYPFGQHLDDLIHRNVENHLKKRCVLHPNISEKEWDKKLEPLYEDDIPDEDYEELNGNLYGGILPIGSQGCSFIHALVLNGPYKGMIINLDRGELSPPKFSEDTDFLDWYERWLDEIISGKLITISPSWFGYPRG</sequence>
<dbReference type="SMART" id="SM00860">
    <property type="entry name" value="SMI1_KNR4"/>
    <property type="match status" value="1"/>
</dbReference>
<dbReference type="Proteomes" id="UP001221366">
    <property type="component" value="Unassembled WGS sequence"/>
</dbReference>
<accession>A0ABT5XV10</accession>
<name>A0ABT5XV10_9FLAO</name>
<feature type="domain" description="Knr4/Smi1-like" evidence="1">
    <location>
        <begin position="40"/>
        <end position="197"/>
    </location>
</feature>
<dbReference type="InterPro" id="IPR037883">
    <property type="entry name" value="Knr4/Smi1-like_sf"/>
</dbReference>
<dbReference type="SUPFAM" id="SSF160631">
    <property type="entry name" value="SMI1/KNR4-like"/>
    <property type="match status" value="1"/>
</dbReference>
<gene>
    <name evidence="2" type="ORF">PY092_02580</name>
</gene>
<dbReference type="EMBL" id="JARFVB010000001">
    <property type="protein sequence ID" value="MDF0715022.1"/>
    <property type="molecule type" value="Genomic_DNA"/>
</dbReference>
<proteinExistence type="predicted"/>
<comment type="caution">
    <text evidence="2">The sequence shown here is derived from an EMBL/GenBank/DDBJ whole genome shotgun (WGS) entry which is preliminary data.</text>
</comment>
<dbReference type="Gene3D" id="3.40.1580.10">
    <property type="entry name" value="SMI1/KNR4-like"/>
    <property type="match status" value="1"/>
</dbReference>
<keyword evidence="3" id="KW-1185">Reference proteome</keyword>
<organism evidence="2 3">
    <name type="scientific">Flagellimonas yonaguniensis</name>
    <dbReference type="NCBI Taxonomy" id="3031325"/>
    <lineage>
        <taxon>Bacteria</taxon>
        <taxon>Pseudomonadati</taxon>
        <taxon>Bacteroidota</taxon>
        <taxon>Flavobacteriia</taxon>
        <taxon>Flavobacteriales</taxon>
        <taxon>Flavobacteriaceae</taxon>
        <taxon>Flagellimonas</taxon>
    </lineage>
</organism>
<reference evidence="2 3" key="1">
    <citation type="submission" date="2023-03" db="EMBL/GenBank/DDBJ databases">
        <title>Muricauda XX sp. nov. and Muricauda XXX sp. nov., two novel species isolated from Okinawa Trough.</title>
        <authorList>
            <person name="Cao W."/>
            <person name="Deng X."/>
        </authorList>
    </citation>
    <scope>NUCLEOTIDE SEQUENCE [LARGE SCALE GENOMIC DNA]</scope>
    <source>
        <strain evidence="2 3">334s03</strain>
    </source>
</reference>
<dbReference type="Pfam" id="PF09346">
    <property type="entry name" value="SMI1_KNR4"/>
    <property type="match status" value="1"/>
</dbReference>